<dbReference type="GO" id="GO:0002939">
    <property type="term" value="P:tRNA N1-guanine methylation"/>
    <property type="evidence" value="ECO:0007669"/>
    <property type="project" value="TreeGrafter"/>
</dbReference>
<feature type="domain" description="SAM-dependent methyltransferase TRM5/TYW2-type" evidence="10">
    <location>
        <begin position="27"/>
        <end position="280"/>
    </location>
</feature>
<evidence type="ECO:0000256" key="1">
    <source>
        <dbReference type="ARBA" id="ARBA00012807"/>
    </source>
</evidence>
<evidence type="ECO:0000259" key="10">
    <source>
        <dbReference type="PROSITE" id="PS51684"/>
    </source>
</evidence>
<dbReference type="SUPFAM" id="SSF53335">
    <property type="entry name" value="S-adenosyl-L-methionine-dependent methyltransferases"/>
    <property type="match status" value="1"/>
</dbReference>
<comment type="catalytic activity">
    <reaction evidence="9">
        <text>guanosine(37) in tRNA + S-adenosyl-L-methionine = N(1)-methylguanosine(37) in tRNA + S-adenosyl-L-homocysteine + H(+)</text>
        <dbReference type="Rhea" id="RHEA:36899"/>
        <dbReference type="Rhea" id="RHEA-COMP:10145"/>
        <dbReference type="Rhea" id="RHEA-COMP:10147"/>
        <dbReference type="ChEBI" id="CHEBI:15378"/>
        <dbReference type="ChEBI" id="CHEBI:57856"/>
        <dbReference type="ChEBI" id="CHEBI:59789"/>
        <dbReference type="ChEBI" id="CHEBI:73542"/>
        <dbReference type="ChEBI" id="CHEBI:74269"/>
        <dbReference type="EC" id="2.1.1.228"/>
    </reaction>
</comment>
<keyword evidence="4" id="KW-0808">Transferase</keyword>
<dbReference type="GO" id="GO:0052906">
    <property type="term" value="F:tRNA (guanine(37)-N1)-methyltransferase activity"/>
    <property type="evidence" value="ECO:0007669"/>
    <property type="project" value="UniProtKB-EC"/>
</dbReference>
<dbReference type="Proteomes" id="UP000070163">
    <property type="component" value="Unassembled WGS sequence"/>
</dbReference>
<keyword evidence="3" id="KW-0489">Methyltransferase</keyword>
<dbReference type="InterPro" id="IPR029063">
    <property type="entry name" value="SAM-dependent_MTases_sf"/>
</dbReference>
<keyword evidence="5" id="KW-0949">S-adenosyl-L-methionine</keyword>
<proteinExistence type="predicted"/>
<name>A0A133U8X3_9EURY</name>
<evidence type="ECO:0000256" key="5">
    <source>
        <dbReference type="ARBA" id="ARBA00022691"/>
    </source>
</evidence>
<dbReference type="FunFam" id="3.30.300.110:FF:000001">
    <property type="entry name" value="tRNA (guanine(37)-N1)-methyltransferase"/>
    <property type="match status" value="1"/>
</dbReference>
<sequence length="281" mass="31658">MDRPKNLREALRDDLSEDELEELGSSFDIVGDIAILKLPDSLLDKKQRIGEALMQVHGNLNTVLRQVGPVKGELRTRDLEVIAGESKTETTHKEYGCLFKVDLARVYFSPRLSRERFRVAQKVRAGEVVTNLFAGVGCYSILIAKHSDPEKVYSIDKNSVAVEYMRHNVRVNKTGGTVVPVEGDARAVVEEHLHGEADRVLMPLPDFARDFFDVAVETLGPEGGIVHFYDYGEEPDLFEPSLKFIREAVPGKGIELRDKEVVRSYAPRLYHVVLDLEIKSR</sequence>
<dbReference type="InterPro" id="IPR056743">
    <property type="entry name" value="TRM5-TYW2-like_MTfase"/>
</dbReference>
<evidence type="ECO:0000256" key="6">
    <source>
        <dbReference type="ARBA" id="ARBA00022694"/>
    </source>
</evidence>
<evidence type="ECO:0000256" key="8">
    <source>
        <dbReference type="ARBA" id="ARBA00033392"/>
    </source>
</evidence>
<protein>
    <recommendedName>
        <fullName evidence="1">tRNA (guanine(37)-N(1))-methyltransferase</fullName>
        <ecNumber evidence="1">2.1.1.228</ecNumber>
    </recommendedName>
    <alternativeName>
        <fullName evidence="7">M1G-methyltransferase</fullName>
    </alternativeName>
    <alternativeName>
        <fullName evidence="8">tRNA [GM37] methyltransferase</fullName>
    </alternativeName>
</protein>
<dbReference type="Gene3D" id="3.30.300.110">
    <property type="entry name" value="Met-10+ protein-like domains"/>
    <property type="match status" value="1"/>
</dbReference>
<dbReference type="EC" id="2.1.1.228" evidence="1"/>
<dbReference type="InterPro" id="IPR056744">
    <property type="entry name" value="TRM5/TYW2-like_N"/>
</dbReference>
<dbReference type="AlphaFoldDB" id="A0A133U8X3"/>
<dbReference type="Gene3D" id="3.40.50.150">
    <property type="entry name" value="Vaccinia Virus protein VP39"/>
    <property type="match status" value="1"/>
</dbReference>
<keyword evidence="12" id="KW-1185">Reference proteome</keyword>
<evidence type="ECO:0000256" key="3">
    <source>
        <dbReference type="ARBA" id="ARBA00022603"/>
    </source>
</evidence>
<dbReference type="PROSITE" id="PS51684">
    <property type="entry name" value="SAM_MT_TRM5_TYW2"/>
    <property type="match status" value="1"/>
</dbReference>
<dbReference type="InterPro" id="IPR030382">
    <property type="entry name" value="MeTrfase_TRM5/TYW2"/>
</dbReference>
<reference evidence="11 12" key="1">
    <citation type="journal article" date="2016" name="Sci. Rep.">
        <title>Metabolic traits of an uncultured archaeal lineage -MSBL1- from brine pools of the Red Sea.</title>
        <authorList>
            <person name="Mwirichia R."/>
            <person name="Alam I."/>
            <person name="Rashid M."/>
            <person name="Vinu M."/>
            <person name="Ba-Alawi W."/>
            <person name="Anthony Kamau A."/>
            <person name="Kamanda Ngugi D."/>
            <person name="Goker M."/>
            <person name="Klenk H.P."/>
            <person name="Bajic V."/>
            <person name="Stingl U."/>
        </authorList>
    </citation>
    <scope>NUCLEOTIDE SEQUENCE [LARGE SCALE GENOMIC DNA]</scope>
    <source>
        <strain evidence="11">SCGC-AAA259A05</strain>
    </source>
</reference>
<evidence type="ECO:0000256" key="4">
    <source>
        <dbReference type="ARBA" id="ARBA00022679"/>
    </source>
</evidence>
<evidence type="ECO:0000256" key="9">
    <source>
        <dbReference type="ARBA" id="ARBA00047783"/>
    </source>
</evidence>
<evidence type="ECO:0000313" key="11">
    <source>
        <dbReference type="EMBL" id="KXA90627.1"/>
    </source>
</evidence>
<dbReference type="Pfam" id="PF25133">
    <property type="entry name" value="TYW2_N_2"/>
    <property type="match status" value="1"/>
</dbReference>
<comment type="caution">
    <text evidence="11">The sequence shown here is derived from an EMBL/GenBank/DDBJ whole genome shotgun (WGS) entry which is preliminary data.</text>
</comment>
<dbReference type="CDD" id="cd02440">
    <property type="entry name" value="AdoMet_MTases"/>
    <property type="match status" value="1"/>
</dbReference>
<evidence type="ECO:0000256" key="2">
    <source>
        <dbReference type="ARBA" id="ARBA00022490"/>
    </source>
</evidence>
<accession>A0A133U8X3</accession>
<keyword evidence="6" id="KW-0819">tRNA processing</keyword>
<dbReference type="Pfam" id="PF02475">
    <property type="entry name" value="TRM5-TYW2_MTfase"/>
    <property type="match status" value="1"/>
</dbReference>
<dbReference type="PANTHER" id="PTHR23245">
    <property type="entry name" value="TRNA METHYLTRANSFERASE"/>
    <property type="match status" value="1"/>
</dbReference>
<evidence type="ECO:0000256" key="7">
    <source>
        <dbReference type="ARBA" id="ARBA00029736"/>
    </source>
</evidence>
<keyword evidence="2" id="KW-0963">Cytoplasm</keyword>
<gene>
    <name evidence="11" type="ORF">AKJ57_04005</name>
</gene>
<dbReference type="EMBL" id="LHXJ01000044">
    <property type="protein sequence ID" value="KXA90627.1"/>
    <property type="molecule type" value="Genomic_DNA"/>
</dbReference>
<organism evidence="11 12">
    <name type="scientific">candidate division MSBL1 archaeon SCGC-AAA259A05</name>
    <dbReference type="NCBI Taxonomy" id="1698259"/>
    <lineage>
        <taxon>Archaea</taxon>
        <taxon>Methanobacteriati</taxon>
        <taxon>Methanobacteriota</taxon>
        <taxon>candidate division MSBL1</taxon>
    </lineage>
</organism>
<dbReference type="PANTHER" id="PTHR23245:SF36">
    <property type="entry name" value="TRNA (GUANINE(37)-N1)-METHYLTRANSFERASE"/>
    <property type="match status" value="1"/>
</dbReference>
<evidence type="ECO:0000313" key="12">
    <source>
        <dbReference type="Proteomes" id="UP000070163"/>
    </source>
</evidence>
<dbReference type="GO" id="GO:0005737">
    <property type="term" value="C:cytoplasm"/>
    <property type="evidence" value="ECO:0007669"/>
    <property type="project" value="TreeGrafter"/>
</dbReference>